<dbReference type="EMBL" id="GBRH01168124">
    <property type="protein sequence ID" value="JAE29772.1"/>
    <property type="molecule type" value="Transcribed_RNA"/>
</dbReference>
<accession>A0A0A9GZ27</accession>
<evidence type="ECO:0000313" key="1">
    <source>
        <dbReference type="EMBL" id="JAE29772.1"/>
    </source>
</evidence>
<proteinExistence type="predicted"/>
<protein>
    <submittedName>
        <fullName evidence="1">Uncharacterized protein</fullName>
    </submittedName>
</protein>
<dbReference type="AlphaFoldDB" id="A0A0A9GZ27"/>
<sequence>MIFRIIMSVGNESLLRPGMVIQPRNLFYQSSIPRAMMFLSHVSLFSIALSIWLKPSQ</sequence>
<reference evidence="1" key="2">
    <citation type="journal article" date="2015" name="Data Brief">
        <title>Shoot transcriptome of the giant reed, Arundo donax.</title>
        <authorList>
            <person name="Barrero R.A."/>
            <person name="Guerrero F.D."/>
            <person name="Moolhuijzen P."/>
            <person name="Goolsby J.A."/>
            <person name="Tidwell J."/>
            <person name="Bellgard S.E."/>
            <person name="Bellgard M.I."/>
        </authorList>
    </citation>
    <scope>NUCLEOTIDE SEQUENCE</scope>
    <source>
        <tissue evidence="1">Shoot tissue taken approximately 20 cm above the soil surface</tissue>
    </source>
</reference>
<reference evidence="1" key="1">
    <citation type="submission" date="2014-09" db="EMBL/GenBank/DDBJ databases">
        <authorList>
            <person name="Magalhaes I.L.F."/>
            <person name="Oliveira U."/>
            <person name="Santos F.R."/>
            <person name="Vidigal T.H.D.A."/>
            <person name="Brescovit A.D."/>
            <person name="Santos A.J."/>
        </authorList>
    </citation>
    <scope>NUCLEOTIDE SEQUENCE</scope>
    <source>
        <tissue evidence="1">Shoot tissue taken approximately 20 cm above the soil surface</tissue>
    </source>
</reference>
<name>A0A0A9GZ27_ARUDO</name>
<organism evidence="1">
    <name type="scientific">Arundo donax</name>
    <name type="common">Giant reed</name>
    <name type="synonym">Donax arundinaceus</name>
    <dbReference type="NCBI Taxonomy" id="35708"/>
    <lineage>
        <taxon>Eukaryota</taxon>
        <taxon>Viridiplantae</taxon>
        <taxon>Streptophyta</taxon>
        <taxon>Embryophyta</taxon>
        <taxon>Tracheophyta</taxon>
        <taxon>Spermatophyta</taxon>
        <taxon>Magnoliopsida</taxon>
        <taxon>Liliopsida</taxon>
        <taxon>Poales</taxon>
        <taxon>Poaceae</taxon>
        <taxon>PACMAD clade</taxon>
        <taxon>Arundinoideae</taxon>
        <taxon>Arundineae</taxon>
        <taxon>Arundo</taxon>
    </lineage>
</organism>